<evidence type="ECO:0000313" key="2">
    <source>
        <dbReference type="Proteomes" id="UP001177140"/>
    </source>
</evidence>
<sequence>MASYVISGYCRILFLIFEVGLSRRCGPQPNSKLLINYGYILLLHLQQVND</sequence>
<dbReference type="AlphaFoldDB" id="A0AA41S1E2"/>
<comment type="caution">
    <text evidence="1">The sequence shown here is derived from an EMBL/GenBank/DDBJ whole genome shotgun (WGS) entry which is preliminary data.</text>
</comment>
<protein>
    <submittedName>
        <fullName evidence="1">Uncharacterized protein</fullName>
    </submittedName>
</protein>
<gene>
    <name evidence="1" type="ORF">MKW94_009886</name>
</gene>
<reference evidence="1" key="1">
    <citation type="submission" date="2022-03" db="EMBL/GenBank/DDBJ databases">
        <title>A functionally conserved STORR gene fusion in Papaver species that diverged 16.8 million years ago.</title>
        <authorList>
            <person name="Catania T."/>
        </authorList>
    </citation>
    <scope>NUCLEOTIDE SEQUENCE</scope>
    <source>
        <strain evidence="1">S-191538</strain>
    </source>
</reference>
<accession>A0AA41S1E2</accession>
<organism evidence="1 2">
    <name type="scientific">Papaver nudicaule</name>
    <name type="common">Iceland poppy</name>
    <dbReference type="NCBI Taxonomy" id="74823"/>
    <lineage>
        <taxon>Eukaryota</taxon>
        <taxon>Viridiplantae</taxon>
        <taxon>Streptophyta</taxon>
        <taxon>Embryophyta</taxon>
        <taxon>Tracheophyta</taxon>
        <taxon>Spermatophyta</taxon>
        <taxon>Magnoliopsida</taxon>
        <taxon>Ranunculales</taxon>
        <taxon>Papaveraceae</taxon>
        <taxon>Papaveroideae</taxon>
        <taxon>Papaver</taxon>
    </lineage>
</organism>
<keyword evidence="2" id="KW-1185">Reference proteome</keyword>
<proteinExistence type="predicted"/>
<dbReference type="EMBL" id="JAJJMA010062632">
    <property type="protein sequence ID" value="MCL7026935.1"/>
    <property type="molecule type" value="Genomic_DNA"/>
</dbReference>
<evidence type="ECO:0000313" key="1">
    <source>
        <dbReference type="EMBL" id="MCL7026935.1"/>
    </source>
</evidence>
<name>A0AA41S1E2_PAPNU</name>
<dbReference type="Proteomes" id="UP001177140">
    <property type="component" value="Unassembled WGS sequence"/>
</dbReference>